<dbReference type="InterPro" id="IPR035901">
    <property type="entry name" value="GIY-YIG_endonuc_sf"/>
</dbReference>
<dbReference type="CDD" id="cd10456">
    <property type="entry name" value="GIY-YIG_UPF0213"/>
    <property type="match status" value="1"/>
</dbReference>
<keyword evidence="4" id="KW-1185">Reference proteome</keyword>
<comment type="similarity">
    <text evidence="1">Belongs to the UPF0213 family.</text>
</comment>
<gene>
    <name evidence="3" type="ORF">GCM10009668_23360</name>
</gene>
<sequence length="99" mass="11570">MNGYCYILECSDGSYYVGSTVDLERRLSQHELGIGAAYTRSRRPVRLVWYECYPRIDAAYAREKQIQNWGRDKRRALIEGRADELPLLARNYADRFSGE</sequence>
<name>A0ABN1TUP9_9ACTN</name>
<evidence type="ECO:0000256" key="1">
    <source>
        <dbReference type="ARBA" id="ARBA00007435"/>
    </source>
</evidence>
<dbReference type="PANTHER" id="PTHR34477">
    <property type="entry name" value="UPF0213 PROTEIN YHBQ"/>
    <property type="match status" value="1"/>
</dbReference>
<dbReference type="RefSeq" id="WP_343994559.1">
    <property type="nucleotide sequence ID" value="NZ_BAAALG010000009.1"/>
</dbReference>
<comment type="caution">
    <text evidence="3">The sequence shown here is derived from an EMBL/GenBank/DDBJ whole genome shotgun (WGS) entry which is preliminary data.</text>
</comment>
<feature type="domain" description="GIY-YIG" evidence="2">
    <location>
        <begin position="1"/>
        <end position="78"/>
    </location>
</feature>
<dbReference type="Gene3D" id="3.40.1440.10">
    <property type="entry name" value="GIY-YIG endonuclease"/>
    <property type="match status" value="1"/>
</dbReference>
<protein>
    <submittedName>
        <fullName evidence="3">GIY-YIG nuclease family protein</fullName>
    </submittedName>
</protein>
<evidence type="ECO:0000313" key="4">
    <source>
        <dbReference type="Proteomes" id="UP001501581"/>
    </source>
</evidence>
<dbReference type="Proteomes" id="UP001501581">
    <property type="component" value="Unassembled WGS sequence"/>
</dbReference>
<dbReference type="EMBL" id="BAAALG010000009">
    <property type="protein sequence ID" value="GAA1103745.1"/>
    <property type="molecule type" value="Genomic_DNA"/>
</dbReference>
<proteinExistence type="inferred from homology"/>
<evidence type="ECO:0000313" key="3">
    <source>
        <dbReference type="EMBL" id="GAA1103745.1"/>
    </source>
</evidence>
<evidence type="ECO:0000259" key="2">
    <source>
        <dbReference type="PROSITE" id="PS50164"/>
    </source>
</evidence>
<dbReference type="Pfam" id="PF01541">
    <property type="entry name" value="GIY-YIG"/>
    <property type="match status" value="1"/>
</dbReference>
<reference evidence="3 4" key="1">
    <citation type="journal article" date="2019" name="Int. J. Syst. Evol. Microbiol.">
        <title>The Global Catalogue of Microorganisms (GCM) 10K type strain sequencing project: providing services to taxonomists for standard genome sequencing and annotation.</title>
        <authorList>
            <consortium name="The Broad Institute Genomics Platform"/>
            <consortium name="The Broad Institute Genome Sequencing Center for Infectious Disease"/>
            <person name="Wu L."/>
            <person name="Ma J."/>
        </authorList>
    </citation>
    <scope>NUCLEOTIDE SEQUENCE [LARGE SCALE GENOMIC DNA]</scope>
    <source>
        <strain evidence="3 4">JCM 13008</strain>
    </source>
</reference>
<organism evidence="3 4">
    <name type="scientific">Nocardioides dubius</name>
    <dbReference type="NCBI Taxonomy" id="317019"/>
    <lineage>
        <taxon>Bacteria</taxon>
        <taxon>Bacillati</taxon>
        <taxon>Actinomycetota</taxon>
        <taxon>Actinomycetes</taxon>
        <taxon>Propionibacteriales</taxon>
        <taxon>Nocardioidaceae</taxon>
        <taxon>Nocardioides</taxon>
    </lineage>
</organism>
<dbReference type="SUPFAM" id="SSF82771">
    <property type="entry name" value="GIY-YIG endonuclease"/>
    <property type="match status" value="1"/>
</dbReference>
<dbReference type="InterPro" id="IPR050190">
    <property type="entry name" value="UPF0213_domain"/>
</dbReference>
<dbReference type="PROSITE" id="PS50164">
    <property type="entry name" value="GIY_YIG"/>
    <property type="match status" value="1"/>
</dbReference>
<dbReference type="InterPro" id="IPR000305">
    <property type="entry name" value="GIY-YIG_endonuc"/>
</dbReference>
<dbReference type="PANTHER" id="PTHR34477:SF1">
    <property type="entry name" value="UPF0213 PROTEIN YHBQ"/>
    <property type="match status" value="1"/>
</dbReference>
<accession>A0ABN1TUP9</accession>